<dbReference type="SMART" id="SM01060">
    <property type="entry name" value="Catalase"/>
    <property type="match status" value="1"/>
</dbReference>
<dbReference type="GO" id="GO:0042744">
    <property type="term" value="P:hydrogen peroxide catabolic process"/>
    <property type="evidence" value="ECO:0007669"/>
    <property type="project" value="UniProtKB-KW"/>
</dbReference>
<dbReference type="InParanoid" id="F0XL66"/>
<dbReference type="GO" id="GO:0005777">
    <property type="term" value="C:peroxisome"/>
    <property type="evidence" value="ECO:0007669"/>
    <property type="project" value="TreeGrafter"/>
</dbReference>
<dbReference type="PRINTS" id="PR00067">
    <property type="entry name" value="CATALASE"/>
</dbReference>
<dbReference type="Pfam" id="PF11951">
    <property type="entry name" value="Fungal_trans_2"/>
    <property type="match status" value="1"/>
</dbReference>
<dbReference type="GO" id="GO:0005739">
    <property type="term" value="C:mitochondrion"/>
    <property type="evidence" value="ECO:0007669"/>
    <property type="project" value="TreeGrafter"/>
</dbReference>
<accession>F0XL66</accession>
<dbReference type="EMBL" id="GL629788">
    <property type="protein sequence ID" value="EFX01755.1"/>
    <property type="molecule type" value="Genomic_DNA"/>
</dbReference>
<evidence type="ECO:0000313" key="6">
    <source>
        <dbReference type="EMBL" id="EFX01755.1"/>
    </source>
</evidence>
<dbReference type="PANTHER" id="PTHR11465:SF26">
    <property type="entry name" value="CATALASE 2"/>
    <property type="match status" value="1"/>
</dbReference>
<dbReference type="Pfam" id="PF00199">
    <property type="entry name" value="Catalase"/>
    <property type="match status" value="1"/>
</dbReference>
<evidence type="ECO:0000256" key="3">
    <source>
        <dbReference type="ARBA" id="ARBA00023324"/>
    </source>
</evidence>
<feature type="compositionally biased region" description="Basic and acidic residues" evidence="4">
    <location>
        <begin position="849"/>
        <end position="863"/>
    </location>
</feature>
<dbReference type="InterPro" id="IPR021858">
    <property type="entry name" value="Fun_TF"/>
</dbReference>
<dbReference type="RefSeq" id="XP_014171237.1">
    <property type="nucleotide sequence ID" value="XM_014315762.1"/>
</dbReference>
<dbReference type="InterPro" id="IPR020835">
    <property type="entry name" value="Catalase_sf"/>
</dbReference>
<dbReference type="OrthoDB" id="4159781at2759"/>
<dbReference type="Proteomes" id="UP000007796">
    <property type="component" value="Unassembled WGS sequence"/>
</dbReference>
<dbReference type="InterPro" id="IPR024708">
    <property type="entry name" value="Catalase_AS"/>
</dbReference>
<dbReference type="STRING" id="655863.F0XL66"/>
<name>F0XL66_GROCL</name>
<dbReference type="GO" id="GO:0020037">
    <property type="term" value="F:heme binding"/>
    <property type="evidence" value="ECO:0007669"/>
    <property type="project" value="InterPro"/>
</dbReference>
<feature type="region of interest" description="Disordered" evidence="4">
    <location>
        <begin position="846"/>
        <end position="873"/>
    </location>
</feature>
<dbReference type="Gene3D" id="2.40.180.10">
    <property type="entry name" value="Catalase core domain"/>
    <property type="match status" value="2"/>
</dbReference>
<dbReference type="PANTHER" id="PTHR11465">
    <property type="entry name" value="CATALASE"/>
    <property type="match status" value="1"/>
</dbReference>
<evidence type="ECO:0000313" key="7">
    <source>
        <dbReference type="Proteomes" id="UP000007796"/>
    </source>
</evidence>
<proteinExistence type="inferred from homology"/>
<dbReference type="AlphaFoldDB" id="F0XL66"/>
<keyword evidence="3" id="KW-0560">Oxidoreductase</keyword>
<feature type="domain" description="Catalase core" evidence="5">
    <location>
        <begin position="7"/>
        <end position="320"/>
    </location>
</feature>
<evidence type="ECO:0000259" key="5">
    <source>
        <dbReference type="SMART" id="SM01060"/>
    </source>
</evidence>
<dbReference type="GO" id="GO:0004096">
    <property type="term" value="F:catalase activity"/>
    <property type="evidence" value="ECO:0007669"/>
    <property type="project" value="InterPro"/>
</dbReference>
<keyword evidence="3" id="KW-0376">Hydrogen peroxide</keyword>
<gene>
    <name evidence="6" type="ORF">CMQ_8221</name>
</gene>
<organism evidence="7">
    <name type="scientific">Grosmannia clavigera (strain kw1407 / UAMH 11150)</name>
    <name type="common">Blue stain fungus</name>
    <name type="synonym">Graphiocladiella clavigera</name>
    <dbReference type="NCBI Taxonomy" id="655863"/>
    <lineage>
        <taxon>Eukaryota</taxon>
        <taxon>Fungi</taxon>
        <taxon>Dikarya</taxon>
        <taxon>Ascomycota</taxon>
        <taxon>Pezizomycotina</taxon>
        <taxon>Sordariomycetes</taxon>
        <taxon>Sordariomycetidae</taxon>
        <taxon>Ophiostomatales</taxon>
        <taxon>Ophiostomataceae</taxon>
        <taxon>Leptographium</taxon>
    </lineage>
</organism>
<dbReference type="HOGENOM" id="CLU_012205_0_0_1"/>
<dbReference type="GeneID" id="25981853"/>
<dbReference type="PROSITE" id="PS51402">
    <property type="entry name" value="CATALASE_3"/>
    <property type="match status" value="1"/>
</dbReference>
<keyword evidence="3" id="KW-0575">Peroxidase</keyword>
<dbReference type="PROSITE" id="PS00438">
    <property type="entry name" value="CATALASE_2"/>
    <property type="match status" value="1"/>
</dbReference>
<protein>
    <submittedName>
        <fullName evidence="6">Peroxisomal catalase</fullName>
    </submittedName>
</protein>
<evidence type="ECO:0000256" key="1">
    <source>
        <dbReference type="ARBA" id="ARBA00005329"/>
    </source>
</evidence>
<dbReference type="GO" id="GO:0042542">
    <property type="term" value="P:response to hydrogen peroxide"/>
    <property type="evidence" value="ECO:0007669"/>
    <property type="project" value="TreeGrafter"/>
</dbReference>
<keyword evidence="2" id="KW-0539">Nucleus</keyword>
<dbReference type="SUPFAM" id="SSF56634">
    <property type="entry name" value="Heme-dependent catalase-like"/>
    <property type="match status" value="1"/>
</dbReference>
<comment type="similarity">
    <text evidence="1">Belongs to the catalase family.</text>
</comment>
<dbReference type="InterPro" id="IPR018028">
    <property type="entry name" value="Catalase"/>
</dbReference>
<evidence type="ECO:0000256" key="2">
    <source>
        <dbReference type="ARBA" id="ARBA00023242"/>
    </source>
</evidence>
<dbReference type="InterPro" id="IPR011614">
    <property type="entry name" value="Catalase_core"/>
</dbReference>
<reference evidence="6 7" key="1">
    <citation type="journal article" date="2011" name="Proc. Natl. Acad. Sci. U.S.A.">
        <title>Genome and transcriptome analyses of the mountain pine beetle-fungal symbiont Grosmannia clavigera, a lodgepole pine pathogen.</title>
        <authorList>
            <person name="DiGuistini S."/>
            <person name="Wang Y."/>
            <person name="Liao N.Y."/>
            <person name="Taylor G."/>
            <person name="Tanguay P."/>
            <person name="Feau N."/>
            <person name="Henrissat B."/>
            <person name="Chan S.K."/>
            <person name="Hesse-Orce U."/>
            <person name="Alamouti S.M."/>
            <person name="Tsui C.K.M."/>
            <person name="Docking R.T."/>
            <person name="Levasseur A."/>
            <person name="Haridas S."/>
            <person name="Robertson G."/>
            <person name="Birol I."/>
            <person name="Holt R.A."/>
            <person name="Marra M.A."/>
            <person name="Hamelin R.C."/>
            <person name="Hirst M."/>
            <person name="Jones S.J.M."/>
            <person name="Bohlmann J."/>
            <person name="Breuil C."/>
        </authorList>
    </citation>
    <scope>NUCLEOTIDE SEQUENCE [LARGE SCALE GENOMIC DNA]</scope>
    <source>
        <strain evidence="7">kw1407 / UAMH 11150</strain>
    </source>
</reference>
<evidence type="ECO:0000256" key="4">
    <source>
        <dbReference type="SAM" id="MobiDB-lite"/>
    </source>
</evidence>
<keyword evidence="7" id="KW-1185">Reference proteome</keyword>
<sequence>MAKGDYTLAEGCPYPRNDTSVQLRNGGGGGLVLLQDTQLIETLAHFARERIPERVVHAKAAGAYGEFEVTHDCTDITSASFLNKVGKKTKVLLRISTVGPERGSADTTRDVHGWAMKLYTDEGNLDWVFNNTDGTFKYIKVHIKTTIGVKNFDRETATKVAGENPDHLVDDLFGAIEKGNYPVWEVFVQVMDPKEAETYKYNIFDMTKVWSHKDFPLRPIGRLTMNRNPRNYFADIEQAAFSPSNMVPGWAPSADPMLQARMFAYPDAARYRLGVNYQQLPTNHAVAPVYSPFQRDGFMTFTENYGEDPNYIGSMLQPTTFRASATTGKQVSTTLTEHEKWVGEVSSYTSNIQPIDFEQAAGLWKVLGREPGHQNRLVPGAAAETTQFTFVVNQDQRSEGFEGGEGDVPYALQQDGSDSQHQSAATRGIPTQLLTGLNHALAGCQLDPFDMFPVRLTAQHHRLLHHWLCIYATMMFEQPPADAFNPMRDVWFPLDLSNAASFNAIMAHSAAHLARLNGIKFSREAFRYKAEALRIVRLWMQDPARTLSDEVFAAVLRLLTYERYWGTEAEWRVHRDGLQQMIEARGGIASLHSNWRLELVTYLYSVSLMSRPSWFDSSNNLFELSEQPQSTGLQSADSDEHLQRVRGLWLLSFIQDMRTFLVDCLAHGSRTVRQYNGVQEATLFLQADMKRRMLDPNRLDESDFCSSAEFQRLACIFFICILLQTPLGEPSFPVDSSSASSISNISSVSGSISSISGSTSDGETELLSKTSGLALMDAFLLSSRGQTESVEDLYTRLFYQFAELPDIDRKTKYALQMTHVLASLSNEARRGVERCLLRIMRRASGGEGHGGDYGRQSEEHWTPDDLLSSIRGL</sequence>
<dbReference type="eggNOG" id="KOG0047">
    <property type="taxonomic scope" value="Eukaryota"/>
</dbReference>